<dbReference type="InterPro" id="IPR013320">
    <property type="entry name" value="ConA-like_dom_sf"/>
</dbReference>
<dbReference type="InterPro" id="IPR051022">
    <property type="entry name" value="Notch_Cell-Fate_Det"/>
</dbReference>
<dbReference type="GO" id="GO:0005509">
    <property type="term" value="F:calcium ion binding"/>
    <property type="evidence" value="ECO:0007669"/>
    <property type="project" value="InterPro"/>
</dbReference>
<dbReference type="GO" id="GO:0032991">
    <property type="term" value="C:protein-containing complex"/>
    <property type="evidence" value="ECO:0007669"/>
    <property type="project" value="TreeGrafter"/>
</dbReference>
<keyword evidence="1 6" id="KW-0245">EGF-like domain</keyword>
<dbReference type="PROSITE" id="PS51257">
    <property type="entry name" value="PROKAR_LIPOPROTEIN"/>
    <property type="match status" value="1"/>
</dbReference>
<dbReference type="GO" id="GO:0005886">
    <property type="term" value="C:plasma membrane"/>
    <property type="evidence" value="ECO:0007669"/>
    <property type="project" value="TreeGrafter"/>
</dbReference>
<dbReference type="InterPro" id="IPR009030">
    <property type="entry name" value="Growth_fac_rcpt_cys_sf"/>
</dbReference>
<keyword evidence="2 7" id="KW-0732">Signal</keyword>
<evidence type="ECO:0000313" key="10">
    <source>
        <dbReference type="EMBL" id="CAH1391625.1"/>
    </source>
</evidence>
<feature type="disulfide bond" evidence="6">
    <location>
        <begin position="242"/>
        <end position="251"/>
    </location>
</feature>
<dbReference type="GO" id="GO:0007157">
    <property type="term" value="P:heterophilic cell-cell adhesion via plasma membrane cell adhesion molecules"/>
    <property type="evidence" value="ECO:0007669"/>
    <property type="project" value="TreeGrafter"/>
</dbReference>
<dbReference type="InterPro" id="IPR001881">
    <property type="entry name" value="EGF-like_Ca-bd_dom"/>
</dbReference>
<dbReference type="GO" id="GO:0009653">
    <property type="term" value="P:anatomical structure morphogenesis"/>
    <property type="evidence" value="ECO:0007669"/>
    <property type="project" value="UniProtKB-ARBA"/>
</dbReference>
<feature type="signal peptide" evidence="7">
    <location>
        <begin position="1"/>
        <end position="20"/>
    </location>
</feature>
<dbReference type="OrthoDB" id="283575at2759"/>
<evidence type="ECO:0000313" key="11">
    <source>
        <dbReference type="Proteomes" id="UP001152798"/>
    </source>
</evidence>
<evidence type="ECO:0000259" key="8">
    <source>
        <dbReference type="PROSITE" id="PS50025"/>
    </source>
</evidence>
<feature type="domain" description="EGF-like" evidence="9">
    <location>
        <begin position="22"/>
        <end position="58"/>
    </location>
</feature>
<dbReference type="Gene3D" id="2.60.120.200">
    <property type="match status" value="2"/>
</dbReference>
<dbReference type="GO" id="GO:0030154">
    <property type="term" value="P:cell differentiation"/>
    <property type="evidence" value="ECO:0007669"/>
    <property type="project" value="UniProtKB-ARBA"/>
</dbReference>
<feature type="domain" description="EGF-like" evidence="9">
    <location>
        <begin position="136"/>
        <end position="176"/>
    </location>
</feature>
<evidence type="ECO:0000256" key="5">
    <source>
        <dbReference type="ARBA" id="ARBA00023180"/>
    </source>
</evidence>
<evidence type="ECO:0000256" key="1">
    <source>
        <dbReference type="ARBA" id="ARBA00022536"/>
    </source>
</evidence>
<dbReference type="GO" id="GO:0045197">
    <property type="term" value="P:establishment or maintenance of epithelial cell apical/basal polarity"/>
    <property type="evidence" value="ECO:0007669"/>
    <property type="project" value="TreeGrafter"/>
</dbReference>
<dbReference type="FunFam" id="2.10.25.10:FF:000472">
    <property type="entry name" value="Uncharacterized protein, isoform A"/>
    <property type="match status" value="2"/>
</dbReference>
<dbReference type="FunFam" id="2.10.25.10:FF:000006">
    <property type="entry name" value="Versican core protein-like isoform 1"/>
    <property type="match status" value="1"/>
</dbReference>
<accession>A0A9P0E6A5</accession>
<dbReference type="CDD" id="cd00054">
    <property type="entry name" value="EGF_CA"/>
    <property type="match status" value="5"/>
</dbReference>
<evidence type="ECO:0000256" key="4">
    <source>
        <dbReference type="ARBA" id="ARBA00023157"/>
    </source>
</evidence>
<dbReference type="SMART" id="SM00179">
    <property type="entry name" value="EGF_CA"/>
    <property type="match status" value="6"/>
</dbReference>
<dbReference type="PRINTS" id="PR00010">
    <property type="entry name" value="EGFBLOOD"/>
</dbReference>
<feature type="domain" description="EGF-like" evidence="9">
    <location>
        <begin position="557"/>
        <end position="593"/>
    </location>
</feature>
<evidence type="ECO:0008006" key="12">
    <source>
        <dbReference type="Google" id="ProtNLM"/>
    </source>
</evidence>
<sequence>MWYRATLWFVLPTLLTLSSSFTSLSCITNPCIYGICVESHNGSYTCYCIDGFTGVNCQTNWDECWSSPCLNGGTCIDGIAQYDCSCPEGFIGETCEENIDECISNPCLNNGTCIDIANGYTCQCQPGYIGLNCETDMAVCNSTDDAHCSNGGTCIEGPGISFTCRCLPGWTGQQCEKSTDECESSPCENGGVCIDMHATYVCACPYGYTGKNCETRVQLCGSNICENDALCVIENKNSVCYCVPDYHGERCQYKYDECQKGPGCLNGGTCIDGVDSYTCSCPLGLLGRFCECIATERGDLNCNYIRFPLPNTSLPTIPVYTISSTAKTDAFSDDYSLETKETTSYVPINISTSEITMISQTETTNTILHYYSDYTTTQLMDTTTEESYTSGKDTDQTVTETYVTQEITIPQTSETVKESTEATSIITNTVTEASSSFTTETFESEITSDTYYNLTSFEPIGSTTPTEISEKTTSLEITEGTTSSEMNETTTVETTTTRMTNESTSETLFSTQQTALSSEQSYFTENTDTSSTTEYYEISTFETLSTGTDLVTTENFPEETCSPFICGNGGTCYEDKRGIQCQCTFGWTGKYCEEEEGIKIAAFKGRSYLFHILGNATKATISFKLRTLSSTGLLIFAHVTSNLYMSLFIQNGLLKFQFSCGVQTMLFSELKYPINTGFEMDISAMLELLSENQMQQKCAGAVRLNGTLSMTGKQEAFVPKFSTKATGAFYIGGLPHHIANQVDIPVKSVDGMASYIAYPLPGAIHHSFELHFRFIPMTVDQIALMVFIGQGNPYESSADHLAVSFIKGYVVLTWNLGGYETRNFSGLPHDLPLHSGFSGCLFDVQLRAGRVRLALQRSRDAVGRNVGQCSTKHCHNNTCHHSGVCIDHGATFT</sequence>
<feature type="disulfide bond" evidence="6">
    <location>
        <begin position="26"/>
        <end position="36"/>
    </location>
</feature>
<dbReference type="PROSITE" id="PS01186">
    <property type="entry name" value="EGF_2"/>
    <property type="match status" value="6"/>
</dbReference>
<dbReference type="Pfam" id="PF02210">
    <property type="entry name" value="Laminin_G_2"/>
    <property type="match status" value="1"/>
</dbReference>
<name>A0A9P0E6A5_NEZVI</name>
<dbReference type="Pfam" id="PF00008">
    <property type="entry name" value="EGF"/>
    <property type="match status" value="3"/>
</dbReference>
<keyword evidence="5" id="KW-0325">Glycoprotein</keyword>
<feature type="domain" description="EGF-like" evidence="9">
    <location>
        <begin position="216"/>
        <end position="252"/>
    </location>
</feature>
<dbReference type="PROSITE" id="PS01187">
    <property type="entry name" value="EGF_CA"/>
    <property type="match status" value="1"/>
</dbReference>
<evidence type="ECO:0000256" key="7">
    <source>
        <dbReference type="SAM" id="SignalP"/>
    </source>
</evidence>
<feature type="disulfide bond" evidence="6">
    <location>
        <begin position="124"/>
        <end position="133"/>
    </location>
</feature>
<organism evidence="10 11">
    <name type="scientific">Nezara viridula</name>
    <name type="common">Southern green stink bug</name>
    <name type="synonym">Cimex viridulus</name>
    <dbReference type="NCBI Taxonomy" id="85310"/>
    <lineage>
        <taxon>Eukaryota</taxon>
        <taxon>Metazoa</taxon>
        <taxon>Ecdysozoa</taxon>
        <taxon>Arthropoda</taxon>
        <taxon>Hexapoda</taxon>
        <taxon>Insecta</taxon>
        <taxon>Pterygota</taxon>
        <taxon>Neoptera</taxon>
        <taxon>Paraneoptera</taxon>
        <taxon>Hemiptera</taxon>
        <taxon>Heteroptera</taxon>
        <taxon>Panheteroptera</taxon>
        <taxon>Pentatomomorpha</taxon>
        <taxon>Pentatomoidea</taxon>
        <taxon>Pentatomidae</taxon>
        <taxon>Pentatominae</taxon>
        <taxon>Nezara</taxon>
    </lineage>
</organism>
<comment type="caution">
    <text evidence="6">Lacks conserved residue(s) required for the propagation of feature annotation.</text>
</comment>
<dbReference type="InterPro" id="IPR000742">
    <property type="entry name" value="EGF"/>
</dbReference>
<dbReference type="InterPro" id="IPR000152">
    <property type="entry name" value="EGF-type_Asp/Asn_hydroxyl_site"/>
</dbReference>
<dbReference type="InterPro" id="IPR001791">
    <property type="entry name" value="Laminin_G"/>
</dbReference>
<keyword evidence="3" id="KW-0677">Repeat</keyword>
<feature type="domain" description="EGF-like" evidence="9">
    <location>
        <begin position="60"/>
        <end position="96"/>
    </location>
</feature>
<dbReference type="Gene3D" id="2.10.25.10">
    <property type="entry name" value="Laminin"/>
    <property type="match status" value="8"/>
</dbReference>
<gene>
    <name evidence="10" type="ORF">NEZAVI_LOCUS2612</name>
</gene>
<feature type="disulfide bond" evidence="6">
    <location>
        <begin position="281"/>
        <end position="290"/>
    </location>
</feature>
<reference evidence="10" key="1">
    <citation type="submission" date="2022-01" db="EMBL/GenBank/DDBJ databases">
        <authorList>
            <person name="King R."/>
        </authorList>
    </citation>
    <scope>NUCLEOTIDE SEQUENCE</scope>
</reference>
<dbReference type="PROSITE" id="PS50026">
    <property type="entry name" value="EGF_3"/>
    <property type="match status" value="8"/>
</dbReference>
<dbReference type="PROSITE" id="PS00022">
    <property type="entry name" value="EGF_1"/>
    <property type="match status" value="8"/>
</dbReference>
<dbReference type="PROSITE" id="PS00010">
    <property type="entry name" value="ASX_HYDROXYL"/>
    <property type="match status" value="4"/>
</dbReference>
<feature type="chain" id="PRO_5040427264" description="Protein eyes shut" evidence="7">
    <location>
        <begin position="21"/>
        <end position="893"/>
    </location>
</feature>
<feature type="domain" description="EGF-like" evidence="9">
    <location>
        <begin position="178"/>
        <end position="214"/>
    </location>
</feature>
<feature type="disulfide bond" evidence="6">
    <location>
        <begin position="204"/>
        <end position="213"/>
    </location>
</feature>
<protein>
    <recommendedName>
        <fullName evidence="12">Protein eyes shut</fullName>
    </recommendedName>
</protein>
<feature type="domain" description="Laminin G" evidence="8">
    <location>
        <begin position="600"/>
        <end position="869"/>
    </location>
</feature>
<dbReference type="SUPFAM" id="SSF49899">
    <property type="entry name" value="Concanavalin A-like lectins/glucanases"/>
    <property type="match status" value="2"/>
</dbReference>
<proteinExistence type="predicted"/>
<evidence type="ECO:0000256" key="2">
    <source>
        <dbReference type="ARBA" id="ARBA00022729"/>
    </source>
</evidence>
<evidence type="ECO:0000256" key="3">
    <source>
        <dbReference type="ARBA" id="ARBA00022737"/>
    </source>
</evidence>
<dbReference type="InterPro" id="IPR018097">
    <property type="entry name" value="EGF_Ca-bd_CS"/>
</dbReference>
<dbReference type="PANTHER" id="PTHR24049:SF22">
    <property type="entry name" value="DROSOPHILA CRUMBS HOMOLOG"/>
    <property type="match status" value="1"/>
</dbReference>
<dbReference type="FunFam" id="2.10.25.10:FF:000143">
    <property type="entry name" value="Protein crumbs 1"/>
    <property type="match status" value="1"/>
</dbReference>
<dbReference type="PROSITE" id="PS50025">
    <property type="entry name" value="LAM_G_DOMAIN"/>
    <property type="match status" value="1"/>
</dbReference>
<dbReference type="GO" id="GO:0048513">
    <property type="term" value="P:animal organ development"/>
    <property type="evidence" value="ECO:0007669"/>
    <property type="project" value="UniProtKB-ARBA"/>
</dbReference>
<feature type="domain" description="EGF-like" evidence="9">
    <location>
        <begin position="254"/>
        <end position="291"/>
    </location>
</feature>
<feature type="disulfide bond" evidence="6">
    <location>
        <begin position="48"/>
        <end position="57"/>
    </location>
</feature>
<dbReference type="InterPro" id="IPR013032">
    <property type="entry name" value="EGF-like_CS"/>
</dbReference>
<dbReference type="SMART" id="SM00181">
    <property type="entry name" value="EGF"/>
    <property type="match status" value="8"/>
</dbReference>
<evidence type="ECO:0000259" key="9">
    <source>
        <dbReference type="PROSITE" id="PS50026"/>
    </source>
</evidence>
<keyword evidence="11" id="KW-1185">Reference proteome</keyword>
<dbReference type="AlphaFoldDB" id="A0A9P0E6A5"/>
<dbReference type="Pfam" id="PF12661">
    <property type="entry name" value="hEGF"/>
    <property type="match status" value="2"/>
</dbReference>
<dbReference type="PANTHER" id="PTHR24049">
    <property type="entry name" value="CRUMBS FAMILY MEMBER"/>
    <property type="match status" value="1"/>
</dbReference>
<feature type="domain" description="EGF-like" evidence="9">
    <location>
        <begin position="98"/>
        <end position="134"/>
    </location>
</feature>
<dbReference type="SUPFAM" id="SSF57184">
    <property type="entry name" value="Growth factor receptor domain"/>
    <property type="match status" value="1"/>
</dbReference>
<feature type="disulfide bond" evidence="6">
    <location>
        <begin position="166"/>
        <end position="175"/>
    </location>
</feature>
<feature type="disulfide bond" evidence="6">
    <location>
        <begin position="86"/>
        <end position="95"/>
    </location>
</feature>
<dbReference type="EMBL" id="OV725077">
    <property type="protein sequence ID" value="CAH1391625.1"/>
    <property type="molecule type" value="Genomic_DNA"/>
</dbReference>
<dbReference type="CDD" id="cd00110">
    <property type="entry name" value="LamG"/>
    <property type="match status" value="1"/>
</dbReference>
<feature type="disulfide bond" evidence="6">
    <location>
        <begin position="583"/>
        <end position="592"/>
    </location>
</feature>
<dbReference type="SUPFAM" id="SSF57196">
    <property type="entry name" value="EGF/Laminin"/>
    <property type="match status" value="5"/>
</dbReference>
<evidence type="ECO:0000256" key="6">
    <source>
        <dbReference type="PROSITE-ProRule" id="PRU00076"/>
    </source>
</evidence>
<dbReference type="Proteomes" id="UP001152798">
    <property type="component" value="Chromosome 1"/>
</dbReference>
<keyword evidence="4 6" id="KW-1015">Disulfide bond</keyword>